<accession>W1NLA6</accession>
<dbReference type="AlphaFoldDB" id="W1NLA6"/>
<dbReference type="Proteomes" id="UP000017836">
    <property type="component" value="Unassembled WGS sequence"/>
</dbReference>
<dbReference type="HOGENOM" id="CLU_2281270_0_0_1"/>
<protein>
    <submittedName>
        <fullName evidence="1">Uncharacterized protein</fullName>
    </submittedName>
</protein>
<dbReference type="Gramene" id="ERM96005">
    <property type="protein sequence ID" value="ERM96005"/>
    <property type="gene ID" value="AMTR_s00129p00048420"/>
</dbReference>
<evidence type="ECO:0000313" key="1">
    <source>
        <dbReference type="EMBL" id="ERM96005.1"/>
    </source>
</evidence>
<reference evidence="2" key="1">
    <citation type="journal article" date="2013" name="Science">
        <title>The Amborella genome and the evolution of flowering plants.</title>
        <authorList>
            <consortium name="Amborella Genome Project"/>
        </authorList>
    </citation>
    <scope>NUCLEOTIDE SEQUENCE [LARGE SCALE GENOMIC DNA]</scope>
</reference>
<gene>
    <name evidence="1" type="ORF">AMTR_s00129p00048420</name>
</gene>
<dbReference type="EMBL" id="KI397331">
    <property type="protein sequence ID" value="ERM96005.1"/>
    <property type="molecule type" value="Genomic_DNA"/>
</dbReference>
<sequence>MDAPPIHVGYNVGALPPSLGVYRVSALVPPTHVACGMGALALATHVVPSVGAPLTHAIYNVVHDLPMLYTMWCTTNCITNPHCSMYNSKCRSASLTNGSSGE</sequence>
<organism evidence="1 2">
    <name type="scientific">Amborella trichopoda</name>
    <dbReference type="NCBI Taxonomy" id="13333"/>
    <lineage>
        <taxon>Eukaryota</taxon>
        <taxon>Viridiplantae</taxon>
        <taxon>Streptophyta</taxon>
        <taxon>Embryophyta</taxon>
        <taxon>Tracheophyta</taxon>
        <taxon>Spermatophyta</taxon>
        <taxon>Magnoliopsida</taxon>
        <taxon>Amborellales</taxon>
        <taxon>Amborellaceae</taxon>
        <taxon>Amborella</taxon>
    </lineage>
</organism>
<proteinExistence type="predicted"/>
<keyword evidence="2" id="KW-1185">Reference proteome</keyword>
<evidence type="ECO:0000313" key="2">
    <source>
        <dbReference type="Proteomes" id="UP000017836"/>
    </source>
</evidence>
<name>W1NLA6_AMBTC</name>